<dbReference type="EMBL" id="LAZR01000097">
    <property type="protein sequence ID" value="KKN92140.1"/>
    <property type="molecule type" value="Genomic_DNA"/>
</dbReference>
<dbReference type="Pfam" id="PF01497">
    <property type="entry name" value="Peripla_BP_2"/>
    <property type="match status" value="1"/>
</dbReference>
<organism evidence="5">
    <name type="scientific">marine sediment metagenome</name>
    <dbReference type="NCBI Taxonomy" id="412755"/>
    <lineage>
        <taxon>unclassified sequences</taxon>
        <taxon>metagenomes</taxon>
        <taxon>ecological metagenomes</taxon>
    </lineage>
</organism>
<evidence type="ECO:0000259" key="4">
    <source>
        <dbReference type="PROSITE" id="PS50983"/>
    </source>
</evidence>
<dbReference type="InterPro" id="IPR002491">
    <property type="entry name" value="ABC_transptr_periplasmic_BD"/>
</dbReference>
<gene>
    <name evidence="5" type="ORF">LCGC14_0211980</name>
</gene>
<evidence type="ECO:0000256" key="3">
    <source>
        <dbReference type="ARBA" id="ARBA00022729"/>
    </source>
</evidence>
<dbReference type="Gene3D" id="3.40.50.1980">
    <property type="entry name" value="Nitrogenase molybdenum iron protein domain"/>
    <property type="match status" value="2"/>
</dbReference>
<comment type="caution">
    <text evidence="5">The sequence shown here is derived from an EMBL/GenBank/DDBJ whole genome shotgun (WGS) entry which is preliminary data.</text>
</comment>
<dbReference type="SUPFAM" id="SSF53807">
    <property type="entry name" value="Helical backbone' metal receptor"/>
    <property type="match status" value="1"/>
</dbReference>
<dbReference type="AlphaFoldDB" id="A0A0F9UFZ4"/>
<dbReference type="PANTHER" id="PTHR30532">
    <property type="entry name" value="IRON III DICITRATE-BINDING PERIPLASMIC PROTEIN"/>
    <property type="match status" value="1"/>
</dbReference>
<evidence type="ECO:0000313" key="5">
    <source>
        <dbReference type="EMBL" id="KKN92140.1"/>
    </source>
</evidence>
<dbReference type="PROSITE" id="PS50983">
    <property type="entry name" value="FE_B12_PBP"/>
    <property type="match status" value="1"/>
</dbReference>
<comment type="subcellular location">
    <subcellularLocation>
        <location evidence="1">Cell envelope</location>
    </subcellularLocation>
</comment>
<accession>A0A0F9UFZ4</accession>
<evidence type="ECO:0000256" key="2">
    <source>
        <dbReference type="ARBA" id="ARBA00022448"/>
    </source>
</evidence>
<dbReference type="PRINTS" id="PR01715">
    <property type="entry name" value="FERRIBNDNGPP"/>
</dbReference>
<evidence type="ECO:0000256" key="1">
    <source>
        <dbReference type="ARBA" id="ARBA00004196"/>
    </source>
</evidence>
<name>A0A0F9UFZ4_9ZZZZ</name>
<reference evidence="5" key="1">
    <citation type="journal article" date="2015" name="Nature">
        <title>Complex archaea that bridge the gap between prokaryotes and eukaryotes.</title>
        <authorList>
            <person name="Spang A."/>
            <person name="Saw J.H."/>
            <person name="Jorgensen S.L."/>
            <person name="Zaremba-Niedzwiedzka K."/>
            <person name="Martijn J."/>
            <person name="Lind A.E."/>
            <person name="van Eijk R."/>
            <person name="Schleper C."/>
            <person name="Guy L."/>
            <person name="Ettema T.J."/>
        </authorList>
    </citation>
    <scope>NUCLEOTIDE SEQUENCE</scope>
</reference>
<dbReference type="GO" id="GO:0030288">
    <property type="term" value="C:outer membrane-bounded periplasmic space"/>
    <property type="evidence" value="ECO:0007669"/>
    <property type="project" value="TreeGrafter"/>
</dbReference>
<proteinExistence type="predicted"/>
<feature type="domain" description="Fe/B12 periplasmic-binding" evidence="4">
    <location>
        <begin position="28"/>
        <end position="289"/>
    </location>
</feature>
<protein>
    <recommendedName>
        <fullName evidence="4">Fe/B12 periplasmic-binding domain-containing protein</fullName>
    </recommendedName>
</protein>
<keyword evidence="2" id="KW-0813">Transport</keyword>
<sequence length="292" mass="32389">MKCIGVVRMAGLAILLCCLATNARAQPRIAALSWEMVEHLLKLGITPVAVADAPDYRSWVVHPALPPGVPNAGTRTEPNLELLAQLRPELILITPLLEDIRDKLERIAPVVSYDDFTQDQDNLLMQRENFLALAQRVGRTPQAHQQLAAMDDSIARMRERLIQHFGAQLPDTTVIRFASPTVVYINGPNSMPQHAMQLLGLQPAYDAPVSRWGNIQTSVTVLGNIDDGAVLYIEPFAQGERLFATQLWQAMPFVRSRRFAGMRSTWTHGGVFCVEYLAAAITDALLTLPPRH</sequence>
<keyword evidence="3" id="KW-0732">Signal</keyword>
<dbReference type="InterPro" id="IPR051313">
    <property type="entry name" value="Bact_iron-sidero_bind"/>
</dbReference>
<dbReference type="CDD" id="cd01146">
    <property type="entry name" value="FhuD"/>
    <property type="match status" value="1"/>
</dbReference>
<dbReference type="PANTHER" id="PTHR30532:SF1">
    <property type="entry name" value="IRON(3+)-HYDROXAMATE-BINDING PROTEIN FHUD"/>
    <property type="match status" value="1"/>
</dbReference>